<proteinExistence type="predicted"/>
<organism evidence="1 2">
    <name type="scientific">Plantactinospora alkalitolerans</name>
    <dbReference type="NCBI Taxonomy" id="2789879"/>
    <lineage>
        <taxon>Bacteria</taxon>
        <taxon>Bacillati</taxon>
        <taxon>Actinomycetota</taxon>
        <taxon>Actinomycetes</taxon>
        <taxon>Micromonosporales</taxon>
        <taxon>Micromonosporaceae</taxon>
        <taxon>Plantactinospora</taxon>
    </lineage>
</organism>
<name>A0ABS0GXY6_9ACTN</name>
<dbReference type="Proteomes" id="UP000638560">
    <property type="component" value="Unassembled WGS sequence"/>
</dbReference>
<gene>
    <name evidence="1" type="ORF">I0C86_19090</name>
</gene>
<evidence type="ECO:0000313" key="2">
    <source>
        <dbReference type="Proteomes" id="UP000638560"/>
    </source>
</evidence>
<dbReference type="RefSeq" id="WP_196202604.1">
    <property type="nucleotide sequence ID" value="NZ_JADPUN010000177.1"/>
</dbReference>
<dbReference type="EMBL" id="JADPUN010000177">
    <property type="protein sequence ID" value="MBF9131047.1"/>
    <property type="molecule type" value="Genomic_DNA"/>
</dbReference>
<comment type="caution">
    <text evidence="1">The sequence shown here is derived from an EMBL/GenBank/DDBJ whole genome shotgun (WGS) entry which is preliminary data.</text>
</comment>
<protein>
    <submittedName>
        <fullName evidence="1">Uncharacterized protein</fullName>
    </submittedName>
</protein>
<evidence type="ECO:0000313" key="1">
    <source>
        <dbReference type="EMBL" id="MBF9131047.1"/>
    </source>
</evidence>
<keyword evidence="2" id="KW-1185">Reference proteome</keyword>
<sequence>MSEVTVVTRTVYKEAKKWKQLADKMEPVHSAVRDLDLDATAFFIGDANAAPHSQAYISFQNFCEQALAGGVKEFNQLAHALDTIAEAYDRTDRIVSLDLNKIYTA</sequence>
<accession>A0ABS0GXY6</accession>
<reference evidence="1 2" key="1">
    <citation type="submission" date="2020-11" db="EMBL/GenBank/DDBJ databases">
        <title>A novel isolate from a Black sea contaminated sediment with potential to produce alkanes: Plantactinospora alkalitolerans sp. nov.</title>
        <authorList>
            <person name="Carro L."/>
            <person name="Veyisoglu A."/>
            <person name="Guven K."/>
            <person name="Schumann P."/>
            <person name="Klenk H.-P."/>
            <person name="Sahin N."/>
        </authorList>
    </citation>
    <scope>NUCLEOTIDE SEQUENCE [LARGE SCALE GENOMIC DNA]</scope>
    <source>
        <strain evidence="1 2">S1510</strain>
    </source>
</reference>